<dbReference type="InterPro" id="IPR006297">
    <property type="entry name" value="EF-4"/>
</dbReference>
<organism evidence="7 8">
    <name type="scientific">Exocentrus adspersus</name>
    <dbReference type="NCBI Taxonomy" id="1586481"/>
    <lineage>
        <taxon>Eukaryota</taxon>
        <taxon>Metazoa</taxon>
        <taxon>Ecdysozoa</taxon>
        <taxon>Arthropoda</taxon>
        <taxon>Hexapoda</taxon>
        <taxon>Insecta</taxon>
        <taxon>Pterygota</taxon>
        <taxon>Neoptera</taxon>
        <taxon>Endopterygota</taxon>
        <taxon>Coleoptera</taxon>
        <taxon>Polyphaga</taxon>
        <taxon>Cucujiformia</taxon>
        <taxon>Chrysomeloidea</taxon>
        <taxon>Cerambycidae</taxon>
        <taxon>Lamiinae</taxon>
        <taxon>Acanthocinini</taxon>
        <taxon>Exocentrus</taxon>
    </lineage>
</organism>
<name>A0AAV8V6K5_9CUCU</name>
<dbReference type="InterPro" id="IPR005225">
    <property type="entry name" value="Small_GTP-bd"/>
</dbReference>
<dbReference type="GO" id="GO:0005739">
    <property type="term" value="C:mitochondrion"/>
    <property type="evidence" value="ECO:0007669"/>
    <property type="project" value="TreeGrafter"/>
</dbReference>
<dbReference type="AlphaFoldDB" id="A0AAV8V6K5"/>
<feature type="non-terminal residue" evidence="7">
    <location>
        <position position="1"/>
    </location>
</feature>
<keyword evidence="3" id="KW-0378">Hydrolase</keyword>
<dbReference type="FunFam" id="2.40.30.10:FF:000015">
    <property type="entry name" value="Translation factor GUF1, mitochondrial"/>
    <property type="match status" value="1"/>
</dbReference>
<protein>
    <recommendedName>
        <fullName evidence="6">Tr-type G domain-containing protein</fullName>
    </recommendedName>
</protein>
<dbReference type="GO" id="GO:0005525">
    <property type="term" value="F:GTP binding"/>
    <property type="evidence" value="ECO:0007669"/>
    <property type="project" value="UniProtKB-KW"/>
</dbReference>
<sequence>CGRRKYSESRSRKDVDFTDIPPERIRNFSIIAHVDHGKSTLADRLLEYTGAIKKGHHQILDKLQVERERGITVKAQSASLLFNFKGEDYLLNLIDTPGHVDFSNEISAKLGTGVEAVLEAIVTKIPSPPVDRNAKFRALLFDSSYDRYRGVLSLIYVKDGCVCIGDSISTYHMKKDYEVKSLALLRPDEVSVNKLVAGQIGLVGCNMRSSKEAYIGDTLYHSGANVEALQGFNPSQPMVVMLQYELPLCEIILDFHDTLKTLSAGNLVKLNILLNGNVVEELSCIVHVTKAVSIGKQMVAKLKDIIPRQMVQIAIQATVRGKIVARETLKAYRKDVTAKLYGGDVTRRMKLLAQQAAGKKKMRMVANISIPRDTFIDVLKK</sequence>
<dbReference type="SUPFAM" id="SSF52540">
    <property type="entry name" value="P-loop containing nucleoside triphosphate hydrolases"/>
    <property type="match status" value="1"/>
</dbReference>
<dbReference type="PANTHER" id="PTHR43512:SF7">
    <property type="entry name" value="TRANSLATION FACTOR GUF1, MITOCHONDRIAL"/>
    <property type="match status" value="1"/>
</dbReference>
<dbReference type="PRINTS" id="PR00315">
    <property type="entry name" value="ELONGATNFCT"/>
</dbReference>
<reference evidence="7 8" key="1">
    <citation type="journal article" date="2023" name="Insect Mol. Biol.">
        <title>Genome sequencing provides insights into the evolution of gene families encoding plant cell wall-degrading enzymes in longhorned beetles.</title>
        <authorList>
            <person name="Shin N.R."/>
            <person name="Okamura Y."/>
            <person name="Kirsch R."/>
            <person name="Pauchet Y."/>
        </authorList>
    </citation>
    <scope>NUCLEOTIDE SEQUENCE [LARGE SCALE GENOMIC DNA]</scope>
    <source>
        <strain evidence="7">EAD_L_NR</strain>
    </source>
</reference>
<evidence type="ECO:0000259" key="6">
    <source>
        <dbReference type="PROSITE" id="PS51722"/>
    </source>
</evidence>
<dbReference type="Pfam" id="PF06421">
    <property type="entry name" value="LepA_C"/>
    <property type="match status" value="1"/>
</dbReference>
<dbReference type="GO" id="GO:0097177">
    <property type="term" value="F:mitochondrial ribosome binding"/>
    <property type="evidence" value="ECO:0007669"/>
    <property type="project" value="TreeGrafter"/>
</dbReference>
<comment type="caution">
    <text evidence="7">The sequence shown here is derived from an EMBL/GenBank/DDBJ whole genome shotgun (WGS) entry which is preliminary data.</text>
</comment>
<dbReference type="PANTHER" id="PTHR43512">
    <property type="entry name" value="TRANSLATION FACTOR GUF1-RELATED"/>
    <property type="match status" value="1"/>
</dbReference>
<accession>A0AAV8V6K5</accession>
<dbReference type="PROSITE" id="PS00301">
    <property type="entry name" value="G_TR_1"/>
    <property type="match status" value="1"/>
</dbReference>
<dbReference type="FunFam" id="3.30.70.2570:FF:000001">
    <property type="entry name" value="Translation factor GUF1, mitochondrial"/>
    <property type="match status" value="1"/>
</dbReference>
<dbReference type="InterPro" id="IPR027417">
    <property type="entry name" value="P-loop_NTPase"/>
</dbReference>
<evidence type="ECO:0000256" key="3">
    <source>
        <dbReference type="ARBA" id="ARBA00022801"/>
    </source>
</evidence>
<dbReference type="Gene3D" id="3.40.50.300">
    <property type="entry name" value="P-loop containing nucleotide triphosphate hydrolases"/>
    <property type="match status" value="1"/>
</dbReference>
<dbReference type="InterPro" id="IPR031157">
    <property type="entry name" value="G_TR_CS"/>
</dbReference>
<dbReference type="Proteomes" id="UP001159042">
    <property type="component" value="Unassembled WGS sequence"/>
</dbReference>
<evidence type="ECO:0000256" key="4">
    <source>
        <dbReference type="ARBA" id="ARBA00023134"/>
    </source>
</evidence>
<dbReference type="Pfam" id="PF00009">
    <property type="entry name" value="GTP_EFTU"/>
    <property type="match status" value="1"/>
</dbReference>
<evidence type="ECO:0000256" key="1">
    <source>
        <dbReference type="ARBA" id="ARBA00005454"/>
    </source>
</evidence>
<dbReference type="InterPro" id="IPR013842">
    <property type="entry name" value="LepA_CTD"/>
</dbReference>
<dbReference type="GO" id="GO:0003924">
    <property type="term" value="F:GTPase activity"/>
    <property type="evidence" value="ECO:0007669"/>
    <property type="project" value="InterPro"/>
</dbReference>
<feature type="domain" description="Tr-type G" evidence="6">
    <location>
        <begin position="23"/>
        <end position="105"/>
    </location>
</feature>
<dbReference type="InterPro" id="IPR000795">
    <property type="entry name" value="T_Tr_GTP-bd_dom"/>
</dbReference>
<dbReference type="SUPFAM" id="SSF50447">
    <property type="entry name" value="Translation proteins"/>
    <property type="match status" value="1"/>
</dbReference>
<dbReference type="NCBIfam" id="TIGR00231">
    <property type="entry name" value="small_GTP"/>
    <property type="match status" value="1"/>
</dbReference>
<evidence type="ECO:0000256" key="5">
    <source>
        <dbReference type="ARBA" id="ARBA00023136"/>
    </source>
</evidence>
<dbReference type="PROSITE" id="PS51722">
    <property type="entry name" value="G_TR_2"/>
    <property type="match status" value="1"/>
</dbReference>
<dbReference type="InterPro" id="IPR009000">
    <property type="entry name" value="Transl_B-barrel_sf"/>
</dbReference>
<evidence type="ECO:0000313" key="7">
    <source>
        <dbReference type="EMBL" id="KAJ8909665.1"/>
    </source>
</evidence>
<dbReference type="Gene3D" id="2.40.30.10">
    <property type="entry name" value="Translation factors"/>
    <property type="match status" value="1"/>
</dbReference>
<evidence type="ECO:0000256" key="2">
    <source>
        <dbReference type="ARBA" id="ARBA00022741"/>
    </source>
</evidence>
<keyword evidence="4" id="KW-0342">GTP-binding</keyword>
<evidence type="ECO:0000313" key="8">
    <source>
        <dbReference type="Proteomes" id="UP001159042"/>
    </source>
</evidence>
<dbReference type="InterPro" id="IPR038363">
    <property type="entry name" value="LepA_C_sf"/>
</dbReference>
<keyword evidence="2" id="KW-0547">Nucleotide-binding</keyword>
<dbReference type="Gene3D" id="3.30.70.2570">
    <property type="entry name" value="Elongation factor 4, C-terminal domain"/>
    <property type="match status" value="1"/>
</dbReference>
<dbReference type="GO" id="GO:0045727">
    <property type="term" value="P:positive regulation of translation"/>
    <property type="evidence" value="ECO:0007669"/>
    <property type="project" value="TreeGrafter"/>
</dbReference>
<keyword evidence="8" id="KW-1185">Reference proteome</keyword>
<gene>
    <name evidence="7" type="ORF">NQ315_016991</name>
</gene>
<keyword evidence="5" id="KW-0472">Membrane</keyword>
<proteinExistence type="inferred from homology"/>
<comment type="similarity">
    <text evidence="1">Belongs to the TRAFAC class translation factor GTPase superfamily. Classic translation factor GTPase family. LepA subfamily.</text>
</comment>
<dbReference type="EMBL" id="JANEYG010000455">
    <property type="protein sequence ID" value="KAJ8909665.1"/>
    <property type="molecule type" value="Genomic_DNA"/>
</dbReference>